<reference evidence="2 3" key="1">
    <citation type="journal article" date="2023" name="Insect Mol. Biol.">
        <title>Genome sequencing provides insights into the evolution of gene families encoding plant cell wall-degrading enzymes in longhorned beetles.</title>
        <authorList>
            <person name="Shin N.R."/>
            <person name="Okamura Y."/>
            <person name="Kirsch R."/>
            <person name="Pauchet Y."/>
        </authorList>
    </citation>
    <scope>NUCLEOTIDE SEQUENCE [LARGE SCALE GENOMIC DNA]</scope>
    <source>
        <strain evidence="2">EAD_L_NR</strain>
    </source>
</reference>
<proteinExistence type="predicted"/>
<name>A0AAV8VVK4_9CUCU</name>
<dbReference type="Proteomes" id="UP001159042">
    <property type="component" value="Unassembled WGS sequence"/>
</dbReference>
<dbReference type="AlphaFoldDB" id="A0AAV8VVK4"/>
<sequence length="158" mass="16816">MLAFSFILALGAAVANAALIPSPLIRGYPGYAAPVYHRYSPIAAGLVVARGSGLEGQYVPDRLETLYNDGSYRPEARAAPSPYGYVPAGSGLEGHYVPDNTEQLYDDGSYRPEPSPVPLAASPYGLVAAGSGIEGRYVPDLTERLYDDGSYRPEFIIA</sequence>
<evidence type="ECO:0000313" key="2">
    <source>
        <dbReference type="EMBL" id="KAJ8917711.1"/>
    </source>
</evidence>
<feature type="signal peptide" evidence="1">
    <location>
        <begin position="1"/>
        <end position="17"/>
    </location>
</feature>
<keyword evidence="1" id="KW-0732">Signal</keyword>
<comment type="caution">
    <text evidence="2">The sequence shown here is derived from an EMBL/GenBank/DDBJ whole genome shotgun (WGS) entry which is preliminary data.</text>
</comment>
<gene>
    <name evidence="2" type="ORF">NQ315_005160</name>
</gene>
<accession>A0AAV8VVK4</accession>
<protein>
    <submittedName>
        <fullName evidence="2">Uncharacterized protein</fullName>
    </submittedName>
</protein>
<organism evidence="2 3">
    <name type="scientific">Exocentrus adspersus</name>
    <dbReference type="NCBI Taxonomy" id="1586481"/>
    <lineage>
        <taxon>Eukaryota</taxon>
        <taxon>Metazoa</taxon>
        <taxon>Ecdysozoa</taxon>
        <taxon>Arthropoda</taxon>
        <taxon>Hexapoda</taxon>
        <taxon>Insecta</taxon>
        <taxon>Pterygota</taxon>
        <taxon>Neoptera</taxon>
        <taxon>Endopterygota</taxon>
        <taxon>Coleoptera</taxon>
        <taxon>Polyphaga</taxon>
        <taxon>Cucujiformia</taxon>
        <taxon>Chrysomeloidea</taxon>
        <taxon>Cerambycidae</taxon>
        <taxon>Lamiinae</taxon>
        <taxon>Acanthocinini</taxon>
        <taxon>Exocentrus</taxon>
    </lineage>
</organism>
<feature type="chain" id="PRO_5043608673" evidence="1">
    <location>
        <begin position="18"/>
        <end position="158"/>
    </location>
</feature>
<dbReference type="EMBL" id="JANEYG010000031">
    <property type="protein sequence ID" value="KAJ8917711.1"/>
    <property type="molecule type" value="Genomic_DNA"/>
</dbReference>
<evidence type="ECO:0000313" key="3">
    <source>
        <dbReference type="Proteomes" id="UP001159042"/>
    </source>
</evidence>
<keyword evidence="3" id="KW-1185">Reference proteome</keyword>
<evidence type="ECO:0000256" key="1">
    <source>
        <dbReference type="SAM" id="SignalP"/>
    </source>
</evidence>